<dbReference type="PRINTS" id="PR00420">
    <property type="entry name" value="RNGMNOXGNASE"/>
</dbReference>
<dbReference type="EMBL" id="WLZY01000002">
    <property type="protein sequence ID" value="NDL56877.1"/>
    <property type="molecule type" value="Genomic_DNA"/>
</dbReference>
<evidence type="ECO:0000256" key="2">
    <source>
        <dbReference type="ARBA" id="ARBA00023033"/>
    </source>
</evidence>
<dbReference type="InterPro" id="IPR006905">
    <property type="entry name" value="Flavin_halogenase"/>
</dbReference>
<comment type="similarity">
    <text evidence="3">Belongs to the flavin-dependent halogenase family. Bacterial tryptophan halogenase subfamily.</text>
</comment>
<dbReference type="GO" id="GO:0004497">
    <property type="term" value="F:monooxygenase activity"/>
    <property type="evidence" value="ECO:0007669"/>
    <property type="project" value="UniProtKB-KW"/>
</dbReference>
<dbReference type="PANTHER" id="PTHR43747:SF5">
    <property type="entry name" value="FAD-BINDING DOMAIN-CONTAINING PROTEIN"/>
    <property type="match status" value="1"/>
</dbReference>
<dbReference type="InterPro" id="IPR036188">
    <property type="entry name" value="FAD/NAD-bd_sf"/>
</dbReference>
<accession>A0A7K3M1F4</accession>
<dbReference type="Gene3D" id="3.50.50.60">
    <property type="entry name" value="FAD/NAD(P)-binding domain"/>
    <property type="match status" value="1"/>
</dbReference>
<dbReference type="Proteomes" id="UP000460435">
    <property type="component" value="Unassembled WGS sequence"/>
</dbReference>
<keyword evidence="2" id="KW-0503">Monooxygenase</keyword>
<name>A0A7K3M1F4_9ACTN</name>
<gene>
    <name evidence="4" type="ORF">F7O44_07310</name>
</gene>
<comment type="caution">
    <text evidence="4">The sequence shown here is derived from an EMBL/GenBank/DDBJ whole genome shotgun (WGS) entry which is preliminary data.</text>
</comment>
<evidence type="ECO:0000313" key="4">
    <source>
        <dbReference type="EMBL" id="NDL56877.1"/>
    </source>
</evidence>
<evidence type="ECO:0000313" key="5">
    <source>
        <dbReference type="Proteomes" id="UP000460435"/>
    </source>
</evidence>
<evidence type="ECO:0000256" key="3">
    <source>
        <dbReference type="ARBA" id="ARBA00038396"/>
    </source>
</evidence>
<keyword evidence="5" id="KW-1185">Reference proteome</keyword>
<dbReference type="RefSeq" id="WP_162449578.1">
    <property type="nucleotide sequence ID" value="NZ_WLZY01000002.1"/>
</dbReference>
<protein>
    <submittedName>
        <fullName evidence="4">FAD-dependent oxidoreductase</fullName>
    </submittedName>
</protein>
<sequence length="564" mass="64577">MATKVRSIEKAGETGNVRQCDVMILGSGLAGSISAMCLASQGFKVALVDAGQHPRFAIGESMTPQLIEWLQILRARFDVPELEHLFDIKATTKHIGPHHGKKQSFGFIRQVPGKEPDPREATMFVIPKVLTEASHLFRQETDQYYFHVAAKYGCITRQNWRATDLDFDDDGVTVTGHNGEVFRARYLIDASGFRSPLAEKFGLREEPARFKHHSRSLFTHYVGVKPFDDVCHHPRSLRPPAPWNGGTLHHMIDRGWFWIIPFNNTKESTNPVCSVGLTFDPRKYPKPDNMTPEEEFHHYLDMYPSVKRQFVGARRVREWVSTDRLQYSSSRSIGYRWCLMSHAAGFLDPLFSRGLSNTFEVMYALLSRLVKALDDDDFSVDRFEYVDTVERGLLQYNDDLVNSSFIAFNHFRLWNAVFRVWAAFLTPGVMRLTRARLDYALDQDERHFEALENTAYPGLWWPESSEFKNILEITAETCEKYEVGELDGDAAADIIFKMLNECDLVNPVFGWKDPEDTRFVLPTTAMMAKFMYWANRKAPAEMQQLGRAFVGGLVRSGVRGKKVL</sequence>
<reference evidence="4 5" key="1">
    <citation type="submission" date="2019-11" db="EMBL/GenBank/DDBJ databases">
        <authorList>
            <person name="Li X.-J."/>
            <person name="Feng X.-M."/>
        </authorList>
    </citation>
    <scope>NUCLEOTIDE SEQUENCE [LARGE SCALE GENOMIC DNA]</scope>
    <source>
        <strain evidence="4 5">XMNu-373</strain>
    </source>
</reference>
<dbReference type="AlphaFoldDB" id="A0A7K3M1F4"/>
<dbReference type="InterPro" id="IPR050816">
    <property type="entry name" value="Flavin-dep_Halogenase_NPB"/>
</dbReference>
<organism evidence="4 5">
    <name type="scientific">Phytoactinopolyspora mesophila</name>
    <dbReference type="NCBI Taxonomy" id="2650750"/>
    <lineage>
        <taxon>Bacteria</taxon>
        <taxon>Bacillati</taxon>
        <taxon>Actinomycetota</taxon>
        <taxon>Actinomycetes</taxon>
        <taxon>Jiangellales</taxon>
        <taxon>Jiangellaceae</taxon>
        <taxon>Phytoactinopolyspora</taxon>
    </lineage>
</organism>
<evidence type="ECO:0000256" key="1">
    <source>
        <dbReference type="ARBA" id="ARBA00023002"/>
    </source>
</evidence>
<dbReference type="Pfam" id="PF04820">
    <property type="entry name" value="Trp_halogenase"/>
    <property type="match status" value="2"/>
</dbReference>
<dbReference type="SUPFAM" id="SSF51905">
    <property type="entry name" value="FAD/NAD(P)-binding domain"/>
    <property type="match status" value="1"/>
</dbReference>
<dbReference type="PANTHER" id="PTHR43747">
    <property type="entry name" value="FAD-BINDING PROTEIN"/>
    <property type="match status" value="1"/>
</dbReference>
<keyword evidence="1" id="KW-0560">Oxidoreductase</keyword>
<proteinExistence type="inferred from homology"/>